<name>A0A154BNH4_ANASB</name>
<dbReference type="Proteomes" id="UP000076268">
    <property type="component" value="Unassembled WGS sequence"/>
</dbReference>
<reference evidence="7 8" key="1">
    <citation type="submission" date="2016-02" db="EMBL/GenBank/DDBJ databases">
        <title>Anaerosporomusa subterraneum gen. nov., sp. nov., a spore-forming obligate anaerobe isolated from saprolite.</title>
        <authorList>
            <person name="Choi J.K."/>
            <person name="Shah M."/>
            <person name="Yee N."/>
        </authorList>
    </citation>
    <scope>NUCLEOTIDE SEQUENCE [LARGE SCALE GENOMIC DNA]</scope>
    <source>
        <strain evidence="7 8">RU4</strain>
    </source>
</reference>
<dbReference type="PANTHER" id="PTHR43420">
    <property type="entry name" value="ACETYLTRANSFERASE"/>
    <property type="match status" value="1"/>
</dbReference>
<sequence>MSVANVSFYAMSWDDIDAVVALEQATFSMPWSRDAFETELSSNPLARYIVMKEDGKFVGYAGMWFVLDEAHIMNVAIEASCRGRGLGKALMQQMLHIAASNGVESMTLEVRRSNCTARHLYAEFGFIERGVRPGYYTDNGEDALLLWLEDLARWA</sequence>
<organism evidence="7 8">
    <name type="scientific">Anaerosporomusa subterranea</name>
    <dbReference type="NCBI Taxonomy" id="1794912"/>
    <lineage>
        <taxon>Bacteria</taxon>
        <taxon>Bacillati</taxon>
        <taxon>Bacillota</taxon>
        <taxon>Negativicutes</taxon>
        <taxon>Acetonemataceae</taxon>
        <taxon>Anaerosporomusa</taxon>
    </lineage>
</organism>
<proteinExistence type="inferred from homology"/>
<dbReference type="InterPro" id="IPR006464">
    <property type="entry name" value="AcTrfase_RimI/Ard1"/>
</dbReference>
<evidence type="ECO:0000256" key="1">
    <source>
        <dbReference type="ARBA" id="ARBA00005395"/>
    </source>
</evidence>
<comment type="function">
    <text evidence="5">Acetylates the N-terminal alanine of ribosomal protein bS18.</text>
</comment>
<dbReference type="PANTHER" id="PTHR43420:SF44">
    <property type="entry name" value="ACETYLTRANSFERASE YPEA"/>
    <property type="match status" value="1"/>
</dbReference>
<keyword evidence="2 5" id="KW-0963">Cytoplasm</keyword>
<dbReference type="InterPro" id="IPR050680">
    <property type="entry name" value="YpeA/RimI_acetyltransf"/>
</dbReference>
<dbReference type="AlphaFoldDB" id="A0A154BNH4"/>
<evidence type="ECO:0000313" key="7">
    <source>
        <dbReference type="EMBL" id="KYZ75425.1"/>
    </source>
</evidence>
<keyword evidence="3 7" id="KW-0808">Transferase</keyword>
<feature type="domain" description="N-acetyltransferase" evidence="6">
    <location>
        <begin position="6"/>
        <end position="151"/>
    </location>
</feature>
<dbReference type="GO" id="GO:0005737">
    <property type="term" value="C:cytoplasm"/>
    <property type="evidence" value="ECO:0007669"/>
    <property type="project" value="UniProtKB-SubCell"/>
</dbReference>
<dbReference type="NCBIfam" id="TIGR01575">
    <property type="entry name" value="rimI"/>
    <property type="match status" value="1"/>
</dbReference>
<keyword evidence="4" id="KW-0012">Acyltransferase</keyword>
<dbReference type="CDD" id="cd04301">
    <property type="entry name" value="NAT_SF"/>
    <property type="match status" value="1"/>
</dbReference>
<evidence type="ECO:0000256" key="4">
    <source>
        <dbReference type="ARBA" id="ARBA00023315"/>
    </source>
</evidence>
<dbReference type="PROSITE" id="PS51186">
    <property type="entry name" value="GNAT"/>
    <property type="match status" value="1"/>
</dbReference>
<comment type="subcellular location">
    <subcellularLocation>
        <location evidence="5">Cytoplasm</location>
    </subcellularLocation>
</comment>
<gene>
    <name evidence="7" type="ORF">AXX12_13755</name>
</gene>
<evidence type="ECO:0000256" key="3">
    <source>
        <dbReference type="ARBA" id="ARBA00022679"/>
    </source>
</evidence>
<evidence type="ECO:0000256" key="5">
    <source>
        <dbReference type="RuleBase" id="RU363094"/>
    </source>
</evidence>
<dbReference type="SUPFAM" id="SSF55729">
    <property type="entry name" value="Acyl-CoA N-acyltransferases (Nat)"/>
    <property type="match status" value="1"/>
</dbReference>
<evidence type="ECO:0000259" key="6">
    <source>
        <dbReference type="PROSITE" id="PS51186"/>
    </source>
</evidence>
<dbReference type="Pfam" id="PF00583">
    <property type="entry name" value="Acetyltransf_1"/>
    <property type="match status" value="1"/>
</dbReference>
<dbReference type="STRING" id="1794912.AXX12_13755"/>
<dbReference type="Gene3D" id="3.40.630.30">
    <property type="match status" value="1"/>
</dbReference>
<dbReference type="InterPro" id="IPR016181">
    <property type="entry name" value="Acyl_CoA_acyltransferase"/>
</dbReference>
<comment type="caution">
    <text evidence="7">The sequence shown here is derived from an EMBL/GenBank/DDBJ whole genome shotgun (WGS) entry which is preliminary data.</text>
</comment>
<comment type="catalytic activity">
    <reaction evidence="5">
        <text>N-terminal L-alanyl-[ribosomal protein bS18] + acetyl-CoA = N-terminal N(alpha)-acetyl-L-alanyl-[ribosomal protein bS18] + CoA + H(+)</text>
        <dbReference type="Rhea" id="RHEA:43756"/>
        <dbReference type="Rhea" id="RHEA-COMP:10676"/>
        <dbReference type="Rhea" id="RHEA-COMP:10677"/>
        <dbReference type="ChEBI" id="CHEBI:15378"/>
        <dbReference type="ChEBI" id="CHEBI:57287"/>
        <dbReference type="ChEBI" id="CHEBI:57288"/>
        <dbReference type="ChEBI" id="CHEBI:64718"/>
        <dbReference type="ChEBI" id="CHEBI:83683"/>
        <dbReference type="EC" id="2.3.1.266"/>
    </reaction>
</comment>
<evidence type="ECO:0000313" key="8">
    <source>
        <dbReference type="Proteomes" id="UP000076268"/>
    </source>
</evidence>
<dbReference type="EC" id="2.3.1.266" evidence="5"/>
<protein>
    <recommendedName>
        <fullName evidence="5">[Ribosomal protein bS18]-alanine N-acetyltransferase</fullName>
        <ecNumber evidence="5">2.3.1.266</ecNumber>
    </recommendedName>
</protein>
<keyword evidence="8" id="KW-1185">Reference proteome</keyword>
<dbReference type="EMBL" id="LSGP01000025">
    <property type="protein sequence ID" value="KYZ75425.1"/>
    <property type="molecule type" value="Genomic_DNA"/>
</dbReference>
<evidence type="ECO:0000256" key="2">
    <source>
        <dbReference type="ARBA" id="ARBA00022490"/>
    </source>
</evidence>
<dbReference type="InterPro" id="IPR000182">
    <property type="entry name" value="GNAT_dom"/>
</dbReference>
<comment type="similarity">
    <text evidence="1 5">Belongs to the acetyltransferase family. RimI subfamily.</text>
</comment>
<accession>A0A154BNH4</accession>
<dbReference type="GO" id="GO:0008999">
    <property type="term" value="F:protein-N-terminal-alanine acetyltransferase activity"/>
    <property type="evidence" value="ECO:0007669"/>
    <property type="project" value="UniProtKB-EC"/>
</dbReference>